<keyword evidence="8" id="KW-0862">Zinc</keyword>
<dbReference type="InterPro" id="IPR001214">
    <property type="entry name" value="SET_dom"/>
</dbReference>
<feature type="compositionally biased region" description="Basic and acidic residues" evidence="14">
    <location>
        <begin position="1"/>
        <end position="10"/>
    </location>
</feature>
<dbReference type="SUPFAM" id="SSF57903">
    <property type="entry name" value="FYVE/PHD zinc finger"/>
    <property type="match status" value="1"/>
</dbReference>
<dbReference type="Pfam" id="PF13832">
    <property type="entry name" value="zf-HC5HC2H_2"/>
    <property type="match status" value="1"/>
</dbReference>
<evidence type="ECO:0000256" key="6">
    <source>
        <dbReference type="ARBA" id="ARBA00022737"/>
    </source>
</evidence>
<dbReference type="InterPro" id="IPR011011">
    <property type="entry name" value="Znf_FYVE_PHD"/>
</dbReference>
<evidence type="ECO:0000256" key="12">
    <source>
        <dbReference type="ARBA" id="ARBA00023242"/>
    </source>
</evidence>
<dbReference type="InterPro" id="IPR034732">
    <property type="entry name" value="EPHD"/>
</dbReference>
<dbReference type="GO" id="GO:0042800">
    <property type="term" value="F:histone H3K4 methyltransferase activity"/>
    <property type="evidence" value="ECO:0007669"/>
    <property type="project" value="TreeGrafter"/>
</dbReference>
<evidence type="ECO:0000256" key="8">
    <source>
        <dbReference type="ARBA" id="ARBA00022833"/>
    </source>
</evidence>
<dbReference type="Gene3D" id="2.170.270.10">
    <property type="entry name" value="SET domain"/>
    <property type="match status" value="1"/>
</dbReference>
<feature type="domain" description="SET" evidence="16">
    <location>
        <begin position="1865"/>
        <end position="1986"/>
    </location>
</feature>
<name>A0A0B2NY02_GLYSO</name>
<dbReference type="InterPro" id="IPR003616">
    <property type="entry name" value="Post-SET_dom"/>
</dbReference>
<keyword evidence="4" id="KW-0949">S-adenosyl-L-methionine</keyword>
<dbReference type="PANTHER" id="PTHR45838">
    <property type="entry name" value="HISTONE-LYSINE-N-METHYLTRANSFERASE 2 KMT2 FAMILY MEMBER"/>
    <property type="match status" value="1"/>
</dbReference>
<dbReference type="InterPro" id="IPR001965">
    <property type="entry name" value="Znf_PHD"/>
</dbReference>
<dbReference type="Proteomes" id="UP000053555">
    <property type="component" value="Unassembled WGS sequence"/>
</dbReference>
<keyword evidence="3 19" id="KW-0808">Transferase</keyword>
<dbReference type="PROSITE" id="PS51805">
    <property type="entry name" value="EPHD"/>
    <property type="match status" value="1"/>
</dbReference>
<dbReference type="Pfam" id="PF16135">
    <property type="entry name" value="TDBD"/>
    <property type="match status" value="1"/>
</dbReference>
<dbReference type="Gene3D" id="3.30.40.10">
    <property type="entry name" value="Zinc/RING finger domain, C3HC4 (zinc finger)"/>
    <property type="match status" value="2"/>
</dbReference>
<dbReference type="InterPro" id="IPR013083">
    <property type="entry name" value="Znf_RING/FYVE/PHD"/>
</dbReference>
<reference evidence="19" key="1">
    <citation type="submission" date="2014-07" db="EMBL/GenBank/DDBJ databases">
        <title>Identification of a novel salt tolerance gene in wild soybean by whole-genome sequencing.</title>
        <authorList>
            <person name="Lam H.-M."/>
            <person name="Qi X."/>
            <person name="Li M.-W."/>
            <person name="Liu X."/>
            <person name="Xie M."/>
            <person name="Ni M."/>
            <person name="Xu X."/>
        </authorList>
    </citation>
    <scope>NUCLEOTIDE SEQUENCE [LARGE SCALE GENOMIC DNA]</scope>
    <source>
        <tissue evidence="19">Root</tissue>
    </source>
</reference>
<evidence type="ECO:0000313" key="19">
    <source>
        <dbReference type="EMBL" id="KHN02031.1"/>
    </source>
</evidence>
<organism evidence="19">
    <name type="scientific">Glycine soja</name>
    <name type="common">Wild soybean</name>
    <dbReference type="NCBI Taxonomy" id="3848"/>
    <lineage>
        <taxon>Eukaryota</taxon>
        <taxon>Viridiplantae</taxon>
        <taxon>Streptophyta</taxon>
        <taxon>Embryophyta</taxon>
        <taxon>Tracheophyta</taxon>
        <taxon>Spermatophyta</taxon>
        <taxon>Magnoliopsida</taxon>
        <taxon>eudicotyledons</taxon>
        <taxon>Gunneridae</taxon>
        <taxon>Pentapetalae</taxon>
        <taxon>rosids</taxon>
        <taxon>fabids</taxon>
        <taxon>Fabales</taxon>
        <taxon>Fabaceae</taxon>
        <taxon>Papilionoideae</taxon>
        <taxon>50 kb inversion clade</taxon>
        <taxon>NPAAA clade</taxon>
        <taxon>indigoferoid/millettioid clade</taxon>
        <taxon>Phaseoleae</taxon>
        <taxon>Glycine</taxon>
        <taxon>Glycine subgen. Soja</taxon>
    </lineage>
</organism>
<keyword evidence="10" id="KW-0805">Transcription regulation</keyword>
<dbReference type="InterPro" id="IPR019787">
    <property type="entry name" value="Znf_PHD-finger"/>
</dbReference>
<evidence type="ECO:0000256" key="1">
    <source>
        <dbReference type="ARBA" id="ARBA00004123"/>
    </source>
</evidence>
<dbReference type="InterPro" id="IPR032308">
    <property type="entry name" value="TDBD"/>
</dbReference>
<feature type="domain" description="Post-SET" evidence="17">
    <location>
        <begin position="1993"/>
        <end position="2009"/>
    </location>
</feature>
<dbReference type="GO" id="GO:0045893">
    <property type="term" value="P:positive regulation of DNA-templated transcription"/>
    <property type="evidence" value="ECO:0007669"/>
    <property type="project" value="TreeGrafter"/>
</dbReference>
<keyword evidence="6" id="KW-0677">Repeat</keyword>
<evidence type="ECO:0000256" key="7">
    <source>
        <dbReference type="ARBA" id="ARBA00022771"/>
    </source>
</evidence>
<proteinExistence type="predicted"/>
<feature type="compositionally biased region" description="Low complexity" evidence="14">
    <location>
        <begin position="1210"/>
        <end position="1221"/>
    </location>
</feature>
<dbReference type="Pfam" id="PF13831">
    <property type="entry name" value="PHD_2"/>
    <property type="match status" value="1"/>
</dbReference>
<feature type="region of interest" description="Disordered" evidence="14">
    <location>
        <begin position="1206"/>
        <end position="1226"/>
    </location>
</feature>
<keyword evidence="12" id="KW-0539">Nucleus</keyword>
<dbReference type="Pfam" id="PF00856">
    <property type="entry name" value="SET"/>
    <property type="match status" value="1"/>
</dbReference>
<evidence type="ECO:0000256" key="5">
    <source>
        <dbReference type="ARBA" id="ARBA00022723"/>
    </source>
</evidence>
<keyword evidence="7 13" id="KW-0863">Zinc-finger</keyword>
<dbReference type="PROSITE" id="PS50280">
    <property type="entry name" value="SET"/>
    <property type="match status" value="1"/>
</dbReference>
<keyword evidence="5" id="KW-0479">Metal-binding</keyword>
<feature type="region of interest" description="Disordered" evidence="14">
    <location>
        <begin position="418"/>
        <end position="439"/>
    </location>
</feature>
<comment type="subcellular location">
    <subcellularLocation>
        <location evidence="1">Nucleus</location>
    </subcellularLocation>
</comment>
<evidence type="ECO:0000256" key="14">
    <source>
        <dbReference type="SAM" id="MobiDB-lite"/>
    </source>
</evidence>
<accession>A0A0B2NY02</accession>
<dbReference type="GO" id="GO:0008270">
    <property type="term" value="F:zinc ion binding"/>
    <property type="evidence" value="ECO:0007669"/>
    <property type="project" value="UniProtKB-KW"/>
</dbReference>
<feature type="compositionally biased region" description="Polar residues" evidence="14">
    <location>
        <begin position="430"/>
        <end position="439"/>
    </location>
</feature>
<keyword evidence="9" id="KW-0156">Chromatin regulator</keyword>
<evidence type="ECO:0000256" key="13">
    <source>
        <dbReference type="PROSITE-ProRule" id="PRU00146"/>
    </source>
</evidence>
<evidence type="ECO:0000256" key="11">
    <source>
        <dbReference type="ARBA" id="ARBA00023163"/>
    </source>
</evidence>
<dbReference type="PROSITE" id="PS50868">
    <property type="entry name" value="POST_SET"/>
    <property type="match status" value="1"/>
</dbReference>
<evidence type="ECO:0000256" key="2">
    <source>
        <dbReference type="ARBA" id="ARBA00022603"/>
    </source>
</evidence>
<evidence type="ECO:0000259" key="16">
    <source>
        <dbReference type="PROSITE" id="PS50280"/>
    </source>
</evidence>
<sequence>MESPWERKCDSPLQPSTSATVLSAPPPETKEINTSYCLYPQVAHGLRSKFVGGKQGHVYQSFPHSTAHGSGQADTGSSFLSLLYAPPSLLQHEFRDLSDRKLCFSSGDCTAAIGNSVVGSIESGTFQTSGVGLMTENLINHNLQSRVTTFPEISSRAMVGLNNSNNFVFHDIQSSNTAIQPPIPGSEKARESFSSPGQCQGTIPASSLNVCCSDIQTTQTIALEPSSSKYATPFMSGCPRVFCMGKSGHLLLSNTGLLGIVCSCHCCHMSVLKFCEHSGLHGIDPGEAVRMESGETISQWQKLYFLKFGIRSLGNENEWDWPDVLSTRGSLMRSNSSAFDMSKTNLSHMLSSSAVMSRKQATTIQDGCNIPLKGFTCISQNSLYDQLKNQLMVSNLAMYTTAPNFIGTQLDDGCQPIPPSFDSLKRKRNLSSAHSPLQTSTSLLKDHDCIKKKNASDGLVGRDAASSNIDLRLGQPPQTGNPLPSFVEPPLFNALASPPKSQPLKQMITNADLSREEELQNNFSYAAGSIKMVEEMPQLKLKKYMSAVVNASARARSETKNVAKGLSFSPFLQFDNQYGGKTKTSENLWNDGSPIMPKKLYSDYGHTGRQSTNSGIRTNKCLNNDKGVNFAKDSGVKINSGFGIGQLMKYPSSIKRAVGGSDISVVNGKIHELNHESSLPSDTSVCADILRGSNNVSFLGQENHTPETSISFKGILKGLSHHVSSSVSNQTPTLPQQQQGINMDSCLLDENLRLLALTQILELSKQQHALYFNNMNQKQGGSNSISKVQHYMYEASTSEQGTSGATLKLLQNRGIYGNHESTVGLEKLASLTGSMNSYCHLSGLSPRPLHSKEKESQCNHSYDLQNEETSLSLGINKDNTRSSVFEKCSEQPSNICFGGKYTCAAQINCCKSNFFSGIEPLCYIIKQKLANASGETSLKMASDLSRDMNSFKGENIEQGGKLDGQDSIKIGFRTPQWRDVPSKVRKAVCDATSLGQTATGMDWEGQDSVQLGNISMKRFKRTIDMGDMSKEQENSNVSSGCSAPVVTQASLEVNKIEPCMGDAVDTGFVNNLVVDEGSGIDKGWSSDLVEKSDEFLGSSSGSCLKNDYLRVLNDQPCCNLLDDLKLLDSLIWKKGWNQNNFVLSSNCKSNQSQKVKKGLKGKKRKRNLVRILDASLSSEFPSLLHKKNEEVTGICNSSSSCSKEMQMRPLSSLQKSSNKSSFVQPSNKQKHTAFSSKFLSCKNHLNKHQSYKVGYESESSSDAEFRTLPGVSGSKKLKKDLTSDCFEQFQMQEPAYEEPENDKLRPFSCRKENAHRITRPVVCGKYGEISSGHLAREVQKPVKIVSLRKVLKSSKRCRGHTNGKPIPTSKKKWKRLSIGTSSGHCCGNPGLKIKEHNETQNAIFFNKTNVDLSMEDLDRGGKPPVVYKGKRDAKAKQGNSVGNRAYVSLKVKNKEIRKQRSITELTAKETKVMDMMNSAQDQEPGLCSTASRNSIQGHMNIATINSDAFCCVCRSSSNDKINYLLECSRCLIRVHQACYGVSSLPKKSSWCCRPCRTNSKNIVCVLCGYGGGAMTRAIMSHTIVKSLLKVWNGEKDGMPKNTTSHEVFEKEIDAFLSSKDGQEVDQESVLKPKIVDTSTDLMKVTNHIQHTPTSVSNFKVHNSITEAVLDPTVKQWIHMVCGLWTPGTRCPNVDTMSAFDVSGVSRPRADVVCYICNRWGGSCIECRIADCSIKFHPWCAHQKNLLQSETEGIDDEKIGFYGRCTLHIIEPRCLPIYDPLDEIGSQEEKEFTCARAEGYKGRRWDGFQNNQCQGGCLVPEEQLNAWIHINGQKLCSRGLPKFPDLDIEHDCRKEYARYKQAKGWKHLVVYKSRIHALGLYTSRFISRGEMVVEYIGEIVGLRVADKREKEYQSGRKLQYKTACYFFRIDKEHIIDATRKGGIARFVNHSCLPNCVAKVITVRHEKKVVFLAERDIFPGEEITYDYHFNHEDEGKIPCYCNSKNCRRYMN</sequence>
<keyword evidence="11" id="KW-0804">Transcription</keyword>
<feature type="domain" description="PHD-type" evidence="18">
    <location>
        <begin position="1651"/>
        <end position="1768"/>
    </location>
</feature>
<dbReference type="EC" id="2.1.1.43" evidence="19"/>
<evidence type="ECO:0000259" key="15">
    <source>
        <dbReference type="PROSITE" id="PS50016"/>
    </source>
</evidence>
<dbReference type="SMART" id="SM00508">
    <property type="entry name" value="PostSET"/>
    <property type="match status" value="1"/>
</dbReference>
<dbReference type="SMART" id="SM00249">
    <property type="entry name" value="PHD"/>
    <property type="match status" value="2"/>
</dbReference>
<dbReference type="CDD" id="cd10518">
    <property type="entry name" value="SET_SETD1-like"/>
    <property type="match status" value="1"/>
</dbReference>
<dbReference type="SUPFAM" id="SSF82199">
    <property type="entry name" value="SET domain"/>
    <property type="match status" value="1"/>
</dbReference>
<dbReference type="InterPro" id="IPR046341">
    <property type="entry name" value="SET_dom_sf"/>
</dbReference>
<dbReference type="GO" id="GO:0035097">
    <property type="term" value="C:histone methyltransferase complex"/>
    <property type="evidence" value="ECO:0007669"/>
    <property type="project" value="TreeGrafter"/>
</dbReference>
<evidence type="ECO:0000256" key="9">
    <source>
        <dbReference type="ARBA" id="ARBA00022853"/>
    </source>
</evidence>
<keyword evidence="2 19" id="KW-0489">Methyltransferase</keyword>
<evidence type="ECO:0000259" key="17">
    <source>
        <dbReference type="PROSITE" id="PS50868"/>
    </source>
</evidence>
<dbReference type="SMART" id="SM00317">
    <property type="entry name" value="SET"/>
    <property type="match status" value="1"/>
</dbReference>
<evidence type="ECO:0000256" key="10">
    <source>
        <dbReference type="ARBA" id="ARBA00023015"/>
    </source>
</evidence>
<feature type="region of interest" description="Disordered" evidence="14">
    <location>
        <begin position="1"/>
        <end position="27"/>
    </location>
</feature>
<evidence type="ECO:0000259" key="18">
    <source>
        <dbReference type="PROSITE" id="PS51805"/>
    </source>
</evidence>
<dbReference type="PANTHER" id="PTHR45838:SF4">
    <property type="entry name" value="HISTONE-LYSINE N-METHYLTRANSFERASE TRITHORAX"/>
    <property type="match status" value="1"/>
</dbReference>
<feature type="domain" description="PHD-type" evidence="15">
    <location>
        <begin position="1507"/>
        <end position="1558"/>
    </location>
</feature>
<dbReference type="CDD" id="cd15571">
    <property type="entry name" value="ePHD"/>
    <property type="match status" value="1"/>
</dbReference>
<protein>
    <submittedName>
        <fullName evidence="19">Histone-lysine N-methyltransferase trr</fullName>
        <ecNumber evidence="19">2.1.1.43</ecNumber>
    </submittedName>
</protein>
<gene>
    <name evidence="19" type="ORF">glysoja_036710</name>
</gene>
<evidence type="ECO:0000256" key="4">
    <source>
        <dbReference type="ARBA" id="ARBA00022691"/>
    </source>
</evidence>
<evidence type="ECO:0000256" key="3">
    <source>
        <dbReference type="ARBA" id="ARBA00022679"/>
    </source>
</evidence>
<dbReference type="EMBL" id="KN670555">
    <property type="protein sequence ID" value="KHN02031.1"/>
    <property type="molecule type" value="Genomic_DNA"/>
</dbReference>
<dbReference type="GO" id="GO:0032259">
    <property type="term" value="P:methylation"/>
    <property type="evidence" value="ECO:0007669"/>
    <property type="project" value="UniProtKB-KW"/>
</dbReference>
<dbReference type="PROSITE" id="PS50016">
    <property type="entry name" value="ZF_PHD_2"/>
    <property type="match status" value="1"/>
</dbReference>